<keyword evidence="7 10" id="KW-0472">Membrane</keyword>
<keyword evidence="13" id="KW-1185">Reference proteome</keyword>
<dbReference type="InterPro" id="IPR036259">
    <property type="entry name" value="MFS_trans_sf"/>
</dbReference>
<keyword evidence="6 10" id="KW-1133">Transmembrane helix</keyword>
<protein>
    <submittedName>
        <fullName evidence="12">Sugar transporter</fullName>
    </submittedName>
</protein>
<dbReference type="InterPro" id="IPR005829">
    <property type="entry name" value="Sugar_transporter_CS"/>
</dbReference>
<dbReference type="Proteomes" id="UP001458880">
    <property type="component" value="Unassembled WGS sequence"/>
</dbReference>
<feature type="domain" description="Major facilitator superfamily (MFS) profile" evidence="11">
    <location>
        <begin position="15"/>
        <end position="453"/>
    </location>
</feature>
<comment type="subcellular location">
    <subcellularLocation>
        <location evidence="1">Cell membrane</location>
        <topology evidence="1">Multi-pass membrane protein</topology>
    </subcellularLocation>
</comment>
<dbReference type="InterPro" id="IPR050549">
    <property type="entry name" value="MFS_Trehalose_Transporter"/>
</dbReference>
<comment type="caution">
    <text evidence="12">The sequence shown here is derived from an EMBL/GenBank/DDBJ whole genome shotgun (WGS) entry which is preliminary data.</text>
</comment>
<feature type="transmembrane region" description="Helical" evidence="10">
    <location>
        <begin position="327"/>
        <end position="349"/>
    </location>
</feature>
<dbReference type="FunFam" id="1.20.1250.20:FF:000218">
    <property type="entry name" value="facilitated trehalose transporter Tret1"/>
    <property type="match status" value="1"/>
</dbReference>
<evidence type="ECO:0000259" key="11">
    <source>
        <dbReference type="PROSITE" id="PS50850"/>
    </source>
</evidence>
<evidence type="ECO:0000313" key="12">
    <source>
        <dbReference type="EMBL" id="KAK9704169.1"/>
    </source>
</evidence>
<feature type="transmembrane region" description="Helical" evidence="10">
    <location>
        <begin position="66"/>
        <end position="86"/>
    </location>
</feature>
<dbReference type="PROSITE" id="PS00217">
    <property type="entry name" value="SUGAR_TRANSPORT_2"/>
    <property type="match status" value="1"/>
</dbReference>
<dbReference type="GO" id="GO:0005886">
    <property type="term" value="C:plasma membrane"/>
    <property type="evidence" value="ECO:0007669"/>
    <property type="project" value="UniProtKB-SubCell"/>
</dbReference>
<evidence type="ECO:0000256" key="2">
    <source>
        <dbReference type="ARBA" id="ARBA00022448"/>
    </source>
</evidence>
<feature type="transmembrane region" description="Helical" evidence="10">
    <location>
        <begin position="151"/>
        <end position="170"/>
    </location>
</feature>
<comment type="similarity">
    <text evidence="9">Belongs to the major facilitator superfamily. Sugar transporter (TC 2.A.1.1) family.</text>
</comment>
<feature type="transmembrane region" description="Helical" evidence="10">
    <location>
        <begin position="117"/>
        <end position="139"/>
    </location>
</feature>
<evidence type="ECO:0000313" key="13">
    <source>
        <dbReference type="Proteomes" id="UP001458880"/>
    </source>
</evidence>
<feature type="transmembrane region" description="Helical" evidence="10">
    <location>
        <begin position="296"/>
        <end position="315"/>
    </location>
</feature>
<keyword evidence="3" id="KW-1003">Cell membrane</keyword>
<keyword evidence="5 10" id="KW-0812">Transmembrane</keyword>
<gene>
    <name evidence="12" type="ORF">QE152_g28481</name>
</gene>
<feature type="transmembrane region" description="Helical" evidence="10">
    <location>
        <begin position="361"/>
        <end position="386"/>
    </location>
</feature>
<dbReference type="NCBIfam" id="TIGR00879">
    <property type="entry name" value="SP"/>
    <property type="match status" value="1"/>
</dbReference>
<keyword evidence="2 9" id="KW-0813">Transport</keyword>
<feature type="transmembrane region" description="Helical" evidence="10">
    <location>
        <begin position="93"/>
        <end position="111"/>
    </location>
</feature>
<evidence type="ECO:0000256" key="5">
    <source>
        <dbReference type="ARBA" id="ARBA00022692"/>
    </source>
</evidence>
<keyword evidence="4 12" id="KW-0762">Sugar transport</keyword>
<evidence type="ECO:0000256" key="3">
    <source>
        <dbReference type="ARBA" id="ARBA00022475"/>
    </source>
</evidence>
<dbReference type="Pfam" id="PF00083">
    <property type="entry name" value="Sugar_tr"/>
    <property type="match status" value="1"/>
</dbReference>
<dbReference type="PROSITE" id="PS00216">
    <property type="entry name" value="SUGAR_TRANSPORT_1"/>
    <property type="match status" value="2"/>
</dbReference>
<dbReference type="PANTHER" id="PTHR48021:SF47">
    <property type="entry name" value="GH17672P"/>
    <property type="match status" value="1"/>
</dbReference>
<evidence type="ECO:0000256" key="8">
    <source>
        <dbReference type="ARBA" id="ARBA00023180"/>
    </source>
</evidence>
<accession>A0AAW1JK13</accession>
<feature type="transmembrane region" description="Helical" evidence="10">
    <location>
        <begin position="12"/>
        <end position="36"/>
    </location>
</feature>
<evidence type="ECO:0000256" key="6">
    <source>
        <dbReference type="ARBA" id="ARBA00022989"/>
    </source>
</evidence>
<dbReference type="EMBL" id="JASPKY010000356">
    <property type="protein sequence ID" value="KAK9704169.1"/>
    <property type="molecule type" value="Genomic_DNA"/>
</dbReference>
<feature type="transmembrane region" description="Helical" evidence="10">
    <location>
        <begin position="176"/>
        <end position="198"/>
    </location>
</feature>
<dbReference type="PANTHER" id="PTHR48021">
    <property type="match status" value="1"/>
</dbReference>
<dbReference type="SUPFAM" id="SSF103473">
    <property type="entry name" value="MFS general substrate transporter"/>
    <property type="match status" value="1"/>
</dbReference>
<dbReference type="GO" id="GO:0022857">
    <property type="term" value="F:transmembrane transporter activity"/>
    <property type="evidence" value="ECO:0007669"/>
    <property type="project" value="InterPro"/>
</dbReference>
<evidence type="ECO:0000256" key="10">
    <source>
        <dbReference type="SAM" id="Phobius"/>
    </source>
</evidence>
<feature type="transmembrane region" description="Helical" evidence="10">
    <location>
        <begin position="398"/>
        <end position="421"/>
    </location>
</feature>
<dbReference type="Gene3D" id="1.20.1250.20">
    <property type="entry name" value="MFS general substrate transporter like domains"/>
    <property type="match status" value="1"/>
</dbReference>
<reference evidence="12 13" key="1">
    <citation type="journal article" date="2024" name="BMC Genomics">
        <title>De novo assembly and annotation of Popillia japonica's genome with initial clues to its potential as an invasive pest.</title>
        <authorList>
            <person name="Cucini C."/>
            <person name="Boschi S."/>
            <person name="Funari R."/>
            <person name="Cardaioli E."/>
            <person name="Iannotti N."/>
            <person name="Marturano G."/>
            <person name="Paoli F."/>
            <person name="Bruttini M."/>
            <person name="Carapelli A."/>
            <person name="Frati F."/>
            <person name="Nardi F."/>
        </authorList>
    </citation>
    <scope>NUCLEOTIDE SEQUENCE [LARGE SCALE GENOMIC DNA]</scope>
    <source>
        <strain evidence="12">DMR45628</strain>
    </source>
</reference>
<proteinExistence type="inferred from homology"/>
<organism evidence="12 13">
    <name type="scientific">Popillia japonica</name>
    <name type="common">Japanese beetle</name>
    <dbReference type="NCBI Taxonomy" id="7064"/>
    <lineage>
        <taxon>Eukaryota</taxon>
        <taxon>Metazoa</taxon>
        <taxon>Ecdysozoa</taxon>
        <taxon>Arthropoda</taxon>
        <taxon>Hexapoda</taxon>
        <taxon>Insecta</taxon>
        <taxon>Pterygota</taxon>
        <taxon>Neoptera</taxon>
        <taxon>Endopterygota</taxon>
        <taxon>Coleoptera</taxon>
        <taxon>Polyphaga</taxon>
        <taxon>Scarabaeiformia</taxon>
        <taxon>Scarabaeidae</taxon>
        <taxon>Rutelinae</taxon>
        <taxon>Popillia</taxon>
    </lineage>
</organism>
<sequence>MKVLVEQKVFPCNLFLYFSAFTVNLITFSSGASYVWSSPAIPRLNGQIDPENNPLKYNITPQEESWIASCLPLAAAISAFLSGYLSDRIGRKNTLLLSGIPPIIAYIFLTFANETYYIYIGRFLCGLSAGTGLTIIPIYIGEIAQSNNRGFLGCLLVFFLALGGLYIYFISPIVSLQMLSALNIIIPIIFLVLFGLFVPESPYYYVIKNRIDLAEKSLLKFRYNNKEIVSKELPIIIKDVQASFSRKVTFKDVLKEEAVRKGVIVSIGLMVFQQWSGINAVFFYMQSIFEDTKVGLTSDTCVIIAGMIQFLTSVFTLPTVDKFGRRILLLASAIGNALSLFVGGVYLYLKENTAVDVSRLNLLPFITINVFVLTYTVGMGPVSFTMIGELFPPHVKSLAATVNIFACLVSMFLVTNIFPYMKESLGLGLSFISLAVICCASTVFIYFKVPETKGKRLEEIQDVLLSKKSQPIYESPNSDFEK</sequence>
<evidence type="ECO:0000256" key="1">
    <source>
        <dbReference type="ARBA" id="ARBA00004651"/>
    </source>
</evidence>
<feature type="transmembrane region" description="Helical" evidence="10">
    <location>
        <begin position="427"/>
        <end position="447"/>
    </location>
</feature>
<dbReference type="InterPro" id="IPR003663">
    <property type="entry name" value="Sugar/inositol_transpt"/>
</dbReference>
<dbReference type="InterPro" id="IPR005828">
    <property type="entry name" value="MFS_sugar_transport-like"/>
</dbReference>
<evidence type="ECO:0000256" key="7">
    <source>
        <dbReference type="ARBA" id="ARBA00023136"/>
    </source>
</evidence>
<dbReference type="PROSITE" id="PS50850">
    <property type="entry name" value="MFS"/>
    <property type="match status" value="1"/>
</dbReference>
<evidence type="ECO:0000256" key="9">
    <source>
        <dbReference type="RuleBase" id="RU003346"/>
    </source>
</evidence>
<keyword evidence="8" id="KW-0325">Glycoprotein</keyword>
<dbReference type="InterPro" id="IPR020846">
    <property type="entry name" value="MFS_dom"/>
</dbReference>
<dbReference type="PRINTS" id="PR00171">
    <property type="entry name" value="SUGRTRNSPORT"/>
</dbReference>
<evidence type="ECO:0000256" key="4">
    <source>
        <dbReference type="ARBA" id="ARBA00022597"/>
    </source>
</evidence>
<name>A0AAW1JK13_POPJA</name>
<dbReference type="AlphaFoldDB" id="A0AAW1JK13"/>